<gene>
    <name evidence="2" type="ORF">J8F10_08245</name>
</gene>
<evidence type="ECO:0000313" key="2">
    <source>
        <dbReference type="EMBL" id="MBP3955269.1"/>
    </source>
</evidence>
<feature type="domain" description="Shedu protein SduA C-terminal" evidence="1">
    <location>
        <begin position="36"/>
        <end position="195"/>
    </location>
</feature>
<protein>
    <submittedName>
        <fullName evidence="2">DUF4263 domain-containing protein</fullName>
    </submittedName>
</protein>
<reference evidence="2 3" key="1">
    <citation type="submission" date="2021-04" db="EMBL/GenBank/DDBJ databases">
        <authorList>
            <person name="Ivanova A."/>
        </authorList>
    </citation>
    <scope>NUCLEOTIDE SEQUENCE [LARGE SCALE GENOMIC DNA]</scope>
    <source>
        <strain evidence="2 3">G18</strain>
    </source>
</reference>
<proteinExistence type="predicted"/>
<name>A0ABS5BNG4_9BACT</name>
<dbReference type="RefSeq" id="WP_210653358.1">
    <property type="nucleotide sequence ID" value="NZ_JAGKQQ010000001.1"/>
</dbReference>
<dbReference type="InterPro" id="IPR025359">
    <property type="entry name" value="SduA_C"/>
</dbReference>
<evidence type="ECO:0000313" key="3">
    <source>
        <dbReference type="Proteomes" id="UP000676565"/>
    </source>
</evidence>
<dbReference type="EMBL" id="JAGKQQ010000001">
    <property type="protein sequence ID" value="MBP3955269.1"/>
    <property type="molecule type" value="Genomic_DNA"/>
</dbReference>
<evidence type="ECO:0000259" key="1">
    <source>
        <dbReference type="Pfam" id="PF14082"/>
    </source>
</evidence>
<comment type="caution">
    <text evidence="2">The sequence shown here is derived from an EMBL/GenBank/DDBJ whole genome shotgun (WGS) entry which is preliminary data.</text>
</comment>
<sequence>MAQQFTSVTFDPKQCRTEIDEFGAMLRTKTELSEKYDIQPFFKSRMQASAYIGSFMRNIGPATQICFEYGFFGDYAADLVLGDKAYRQFCVIEFEDGRLQSIFKPSQTGNARVWSPRFEHGYSQIIDWYTMLDDLKKSERFKRDFGDGHIRFSAMLIIGRDAGITDSYDRFRLNWRADKVSVDSNNVICVTFDELHRHMDRQLRLTTNH</sequence>
<dbReference type="Pfam" id="PF14082">
    <property type="entry name" value="SduA_C"/>
    <property type="match status" value="1"/>
</dbReference>
<accession>A0ABS5BNG4</accession>
<dbReference type="Proteomes" id="UP000676565">
    <property type="component" value="Unassembled WGS sequence"/>
</dbReference>
<keyword evidence="3" id="KW-1185">Reference proteome</keyword>
<organism evidence="2 3">
    <name type="scientific">Gemmata palustris</name>
    <dbReference type="NCBI Taxonomy" id="2822762"/>
    <lineage>
        <taxon>Bacteria</taxon>
        <taxon>Pseudomonadati</taxon>
        <taxon>Planctomycetota</taxon>
        <taxon>Planctomycetia</taxon>
        <taxon>Gemmatales</taxon>
        <taxon>Gemmataceae</taxon>
        <taxon>Gemmata</taxon>
    </lineage>
</organism>